<organism evidence="2">
    <name type="scientific">Culicoides sonorensis</name>
    <name type="common">Biting midge</name>
    <dbReference type="NCBI Taxonomy" id="179676"/>
    <lineage>
        <taxon>Eukaryota</taxon>
        <taxon>Metazoa</taxon>
        <taxon>Ecdysozoa</taxon>
        <taxon>Arthropoda</taxon>
        <taxon>Hexapoda</taxon>
        <taxon>Insecta</taxon>
        <taxon>Pterygota</taxon>
        <taxon>Neoptera</taxon>
        <taxon>Endopterygota</taxon>
        <taxon>Diptera</taxon>
        <taxon>Nematocera</taxon>
        <taxon>Chironomoidea</taxon>
        <taxon>Ceratopogonidae</taxon>
        <taxon>Ceratopogoninae</taxon>
        <taxon>Culicoides</taxon>
        <taxon>Monoculicoides</taxon>
    </lineage>
</organism>
<dbReference type="EMBL" id="UFQS01000554">
    <property type="protein sequence ID" value="SSX04862.1"/>
    <property type="molecule type" value="Genomic_DNA"/>
</dbReference>
<dbReference type="AlphaFoldDB" id="A0A336M4N7"/>
<name>A0A336M4N7_CULSO</name>
<protein>
    <submittedName>
        <fullName evidence="2">CSON012093 protein</fullName>
    </submittedName>
</protein>
<sequence>MSENNTKENETTKETNESVKQIIENELERKGSGGTWVWTMFLLCLTPNIFNGFHVNSYVFLATPPQNHYCIISELSSAGWTHDQIRNISTRNGTSINKTCKIYDYDYGKLSTMNYKDAILSLNNRSVDVNDEKEEVNCLSHEGNTFHFDFNPGETSILSEVIKFWCTINYQAFPLF</sequence>
<dbReference type="EMBL" id="UFQT01000554">
    <property type="protein sequence ID" value="SSX25225.1"/>
    <property type="molecule type" value="Genomic_DNA"/>
</dbReference>
<reference evidence="2" key="2">
    <citation type="submission" date="2018-07" db="EMBL/GenBank/DDBJ databases">
        <authorList>
            <person name="Quirk P.G."/>
            <person name="Krulwich T.A."/>
        </authorList>
    </citation>
    <scope>NUCLEOTIDE SEQUENCE</scope>
</reference>
<evidence type="ECO:0000313" key="2">
    <source>
        <dbReference type="EMBL" id="SSX25225.1"/>
    </source>
</evidence>
<gene>
    <name evidence="2" type="primary">CSON012093</name>
</gene>
<proteinExistence type="predicted"/>
<evidence type="ECO:0000313" key="1">
    <source>
        <dbReference type="EMBL" id="SSX04862.1"/>
    </source>
</evidence>
<accession>A0A336M4N7</accession>
<dbReference type="VEuPathDB" id="VectorBase:CSON012093"/>
<reference evidence="1" key="1">
    <citation type="submission" date="2018-04" db="EMBL/GenBank/DDBJ databases">
        <authorList>
            <person name="Go L.Y."/>
            <person name="Mitchell J.A."/>
        </authorList>
    </citation>
    <scope>NUCLEOTIDE SEQUENCE</scope>
    <source>
        <tissue evidence="1">Whole organism</tissue>
    </source>
</reference>